<dbReference type="PANTHER" id="PTHR34861">
    <property type="match status" value="1"/>
</dbReference>
<dbReference type="GO" id="GO:0004061">
    <property type="term" value="F:arylformamidase activity"/>
    <property type="evidence" value="ECO:0007669"/>
    <property type="project" value="InterPro"/>
</dbReference>
<dbReference type="Proteomes" id="UP001162834">
    <property type="component" value="Chromosome"/>
</dbReference>
<dbReference type="EMBL" id="CP087164">
    <property type="protein sequence ID" value="UGS37175.1"/>
    <property type="molecule type" value="Genomic_DNA"/>
</dbReference>
<accession>A0A9E6XZ79</accession>
<dbReference type="SUPFAM" id="SSF102198">
    <property type="entry name" value="Putative cyclase"/>
    <property type="match status" value="1"/>
</dbReference>
<dbReference type="RefSeq" id="WP_259311234.1">
    <property type="nucleotide sequence ID" value="NZ_CP087164.1"/>
</dbReference>
<dbReference type="Gene3D" id="3.50.30.50">
    <property type="entry name" value="Putative cyclase"/>
    <property type="match status" value="1"/>
</dbReference>
<name>A0A9E6XZ79_9ACTN</name>
<evidence type="ECO:0008006" key="3">
    <source>
        <dbReference type="Google" id="ProtNLM"/>
    </source>
</evidence>
<dbReference type="KEGG" id="sbae:DSM104329_03590"/>
<organism evidence="1 2">
    <name type="scientific">Capillimicrobium parvum</name>
    <dbReference type="NCBI Taxonomy" id="2884022"/>
    <lineage>
        <taxon>Bacteria</taxon>
        <taxon>Bacillati</taxon>
        <taxon>Actinomycetota</taxon>
        <taxon>Thermoleophilia</taxon>
        <taxon>Solirubrobacterales</taxon>
        <taxon>Capillimicrobiaceae</taxon>
        <taxon>Capillimicrobium</taxon>
    </lineage>
</organism>
<gene>
    <name evidence="1" type="ORF">DSM104329_03590</name>
</gene>
<proteinExistence type="predicted"/>
<reference evidence="1" key="1">
    <citation type="journal article" date="2022" name="Int. J. Syst. Evol. Microbiol.">
        <title>Pseudomonas aegrilactucae sp. nov. and Pseudomonas morbosilactucae sp. nov., pathogens causing bacterial rot of lettuce in Japan.</title>
        <authorList>
            <person name="Sawada H."/>
            <person name="Fujikawa T."/>
            <person name="Satou M."/>
        </authorList>
    </citation>
    <scope>NUCLEOTIDE SEQUENCE</scope>
    <source>
        <strain evidence="1">0166_1</strain>
    </source>
</reference>
<sequence length="284" mass="30428">MVVRVSGERNSWWPSPFGSDDQLGMLNHVTDATRAAALRLVRSGRMYDLGRVLDADVPAFSGRYFRQTLVTTAHHANGGGLGANRVNWITEQIAGTQQIGTHLDALSHLQIGDRGYNGWTVAELAGTTGVTRLGVEAVPQIVTRGWLVDVAPLGAGELIGIPNIDPAPGDAVLFHTGWGAHWDDAETYLAGEPGPGRDLARWLAGRGVALTGCDTWSYGPVPAEDPDRPFEVPQLLNAHHGVFIVENLDTSELARDGVREFALIVTHPKLRGATGAWTSPIALV</sequence>
<evidence type="ECO:0000313" key="1">
    <source>
        <dbReference type="EMBL" id="UGS37175.1"/>
    </source>
</evidence>
<keyword evidence="2" id="KW-1185">Reference proteome</keyword>
<dbReference type="InterPro" id="IPR007325">
    <property type="entry name" value="KFase/CYL"/>
</dbReference>
<dbReference type="PANTHER" id="PTHR34861:SF10">
    <property type="entry name" value="CYCLASE"/>
    <property type="match status" value="1"/>
</dbReference>
<dbReference type="GO" id="GO:0019441">
    <property type="term" value="P:L-tryptophan catabolic process to kynurenine"/>
    <property type="evidence" value="ECO:0007669"/>
    <property type="project" value="InterPro"/>
</dbReference>
<evidence type="ECO:0000313" key="2">
    <source>
        <dbReference type="Proteomes" id="UP001162834"/>
    </source>
</evidence>
<dbReference type="Pfam" id="PF04199">
    <property type="entry name" value="Cyclase"/>
    <property type="match status" value="1"/>
</dbReference>
<protein>
    <recommendedName>
        <fullName evidence="3">Cyclase</fullName>
    </recommendedName>
</protein>
<dbReference type="InterPro" id="IPR037175">
    <property type="entry name" value="KFase_sf"/>
</dbReference>
<dbReference type="AlphaFoldDB" id="A0A9E6XZ79"/>